<dbReference type="Pfam" id="PF00583">
    <property type="entry name" value="Acetyltransf_1"/>
    <property type="match status" value="1"/>
</dbReference>
<reference evidence="2 3" key="1">
    <citation type="submission" date="2014-11" db="EMBL/GenBank/DDBJ databases">
        <title>Genome sequence and analysis of novel Kurthia sp.</title>
        <authorList>
            <person name="Lawson J.N."/>
            <person name="Gonzalez J.E."/>
            <person name="Rinauldi L."/>
            <person name="Xuan Z."/>
            <person name="Firman A."/>
            <person name="Shaddox L."/>
            <person name="Trudeau A."/>
            <person name="Shah S."/>
            <person name="Reiman D."/>
        </authorList>
    </citation>
    <scope>NUCLEOTIDE SEQUENCE [LARGE SCALE GENOMIC DNA]</scope>
    <source>
        <strain evidence="2 3">3B1D</strain>
    </source>
</reference>
<dbReference type="GO" id="GO:0016747">
    <property type="term" value="F:acyltransferase activity, transferring groups other than amino-acyl groups"/>
    <property type="evidence" value="ECO:0007669"/>
    <property type="project" value="InterPro"/>
</dbReference>
<evidence type="ECO:0000313" key="2">
    <source>
        <dbReference type="EMBL" id="RUS57537.1"/>
    </source>
</evidence>
<organism evidence="2 3">
    <name type="scientific">Candidatus Kurthia intestinigallinarum</name>
    <dbReference type="NCBI Taxonomy" id="1562256"/>
    <lineage>
        <taxon>Bacteria</taxon>
        <taxon>Bacillati</taxon>
        <taxon>Bacillota</taxon>
        <taxon>Bacilli</taxon>
        <taxon>Bacillales</taxon>
        <taxon>Caryophanaceae</taxon>
        <taxon>Kurthia</taxon>
    </lineage>
</organism>
<dbReference type="InterPro" id="IPR000182">
    <property type="entry name" value="GNAT_dom"/>
</dbReference>
<dbReference type="InterPro" id="IPR016181">
    <property type="entry name" value="Acyl_CoA_acyltransferase"/>
</dbReference>
<dbReference type="PROSITE" id="PS51186">
    <property type="entry name" value="GNAT"/>
    <property type="match status" value="1"/>
</dbReference>
<dbReference type="SUPFAM" id="SSF55729">
    <property type="entry name" value="Acyl-CoA N-acyltransferases (Nat)"/>
    <property type="match status" value="1"/>
</dbReference>
<name>A0A433RW66_9BACL</name>
<protein>
    <submittedName>
        <fullName evidence="2">Acetyltransferase</fullName>
    </submittedName>
</protein>
<dbReference type="Proteomes" id="UP000288623">
    <property type="component" value="Unassembled WGS sequence"/>
</dbReference>
<comment type="caution">
    <text evidence="2">The sequence shown here is derived from an EMBL/GenBank/DDBJ whole genome shotgun (WGS) entry which is preliminary data.</text>
</comment>
<sequence>MNIEQLTIYQLEKIVPLFDSYRQFYEQESDRDAARVFLKARLEKKQSVIFVAQQDDDYVGFTQLYPTFSSVGLKPAYILNDLYVAQQARSQGVAKQLMAVAFQYAQEQNARYITLETAKDNNVAQALYKKMMTEDTEVKHYTRSFI</sequence>
<dbReference type="AlphaFoldDB" id="A0A433RW66"/>
<dbReference type="CDD" id="cd04301">
    <property type="entry name" value="NAT_SF"/>
    <property type="match status" value="1"/>
</dbReference>
<dbReference type="PANTHER" id="PTHR43072">
    <property type="entry name" value="N-ACETYLTRANSFERASE"/>
    <property type="match status" value="1"/>
</dbReference>
<accession>A0A433RW66</accession>
<dbReference type="PANTHER" id="PTHR43072:SF60">
    <property type="entry name" value="L-2,4-DIAMINOBUTYRIC ACID ACETYLTRANSFERASE"/>
    <property type="match status" value="1"/>
</dbReference>
<dbReference type="RefSeq" id="WP_126989915.1">
    <property type="nucleotide sequence ID" value="NZ_JTFC01000021.1"/>
</dbReference>
<keyword evidence="3" id="KW-1185">Reference proteome</keyword>
<feature type="domain" description="N-acetyltransferase" evidence="1">
    <location>
        <begin position="1"/>
        <end position="146"/>
    </location>
</feature>
<gene>
    <name evidence="2" type="ORF">QI30_05385</name>
</gene>
<proteinExistence type="predicted"/>
<dbReference type="EMBL" id="JTFC01000021">
    <property type="protein sequence ID" value="RUS57537.1"/>
    <property type="molecule type" value="Genomic_DNA"/>
</dbReference>
<evidence type="ECO:0000313" key="3">
    <source>
        <dbReference type="Proteomes" id="UP000288623"/>
    </source>
</evidence>
<dbReference type="OrthoDB" id="4228396at2"/>
<keyword evidence="2" id="KW-0808">Transferase</keyword>
<evidence type="ECO:0000259" key="1">
    <source>
        <dbReference type="PROSITE" id="PS51186"/>
    </source>
</evidence>
<dbReference type="Gene3D" id="3.40.630.30">
    <property type="match status" value="1"/>
</dbReference>